<dbReference type="InterPro" id="IPR008775">
    <property type="entry name" value="Phytyl_CoA_dOase-like"/>
</dbReference>
<dbReference type="Pfam" id="PF05721">
    <property type="entry name" value="PhyH"/>
    <property type="match status" value="1"/>
</dbReference>
<organism evidence="1 2">
    <name type="scientific">Acinetobacter chinensis</name>
    <dbReference type="NCBI Taxonomy" id="2004650"/>
    <lineage>
        <taxon>Bacteria</taxon>
        <taxon>Pseudomonadati</taxon>
        <taxon>Pseudomonadota</taxon>
        <taxon>Gammaproteobacteria</taxon>
        <taxon>Moraxellales</taxon>
        <taxon>Moraxellaceae</taxon>
        <taxon>Acinetobacter</taxon>
    </lineage>
</organism>
<evidence type="ECO:0008006" key="3">
    <source>
        <dbReference type="Google" id="ProtNLM"/>
    </source>
</evidence>
<dbReference type="RefSeq" id="WP_119023838.1">
    <property type="nucleotide sequence ID" value="NZ_CP032134.1"/>
</dbReference>
<evidence type="ECO:0000313" key="1">
    <source>
        <dbReference type="EMBL" id="AXY58264.1"/>
    </source>
</evidence>
<dbReference type="Proteomes" id="UP000263753">
    <property type="component" value="Chromosome"/>
</dbReference>
<dbReference type="Gene3D" id="2.60.120.620">
    <property type="entry name" value="q2cbj1_9rhob like domain"/>
    <property type="match status" value="1"/>
</dbReference>
<gene>
    <name evidence="1" type="ORF">CDG60_17890</name>
</gene>
<dbReference type="EMBL" id="CP032134">
    <property type="protein sequence ID" value="AXY58264.1"/>
    <property type="molecule type" value="Genomic_DNA"/>
</dbReference>
<dbReference type="SUPFAM" id="SSF51197">
    <property type="entry name" value="Clavaminate synthase-like"/>
    <property type="match status" value="1"/>
</dbReference>
<dbReference type="KEGG" id="achi:CDG60_17890"/>
<dbReference type="AlphaFoldDB" id="A0A3B7M275"/>
<name>A0A3B7M275_9GAMM</name>
<reference evidence="2" key="1">
    <citation type="submission" date="2018-09" db="EMBL/GenBank/DDBJ databases">
        <title>The complete genome of Acinetobacter sp. strain WCHAc010005.</title>
        <authorList>
            <person name="Hu Y."/>
            <person name="Long H."/>
            <person name="Feng Y."/>
            <person name="Zong Z."/>
        </authorList>
    </citation>
    <scope>NUCLEOTIDE SEQUENCE [LARGE SCALE GENOMIC DNA]</scope>
    <source>
        <strain evidence="2">WCHAc010005</strain>
    </source>
</reference>
<protein>
    <recommendedName>
        <fullName evidence="3">Phytanoyl-CoA dioxygenase</fullName>
    </recommendedName>
</protein>
<proteinExistence type="predicted"/>
<accession>A0A3B7M275</accession>
<dbReference type="GO" id="GO:0016706">
    <property type="term" value="F:2-oxoglutarate-dependent dioxygenase activity"/>
    <property type="evidence" value="ECO:0007669"/>
    <property type="project" value="UniProtKB-ARBA"/>
</dbReference>
<sequence length="258" mass="29766">MKGKAKDMEDPGYNPVLLIMNKNGTALDQSKFKQIKAELSADGIVKLSQFIAKKEVNLIRQSLMSELKRLKIYENNKIISKELKNLSHFQQIVMLSKVVKQPKALENYSDIFGEILFKIFAEKFHFDQQQQLLLTLPQQEKWTLNDLKWHVDSHSTAFESLQFFLLIDDIQSHGGGTLILKGSHHLSERLSLSQLNSLLSLKNLNQPFDFQNKKLEIIELTGVQGDVYLMDMRVIHSPAINAAKKIRMMATYRYFQNI</sequence>
<evidence type="ECO:0000313" key="2">
    <source>
        <dbReference type="Proteomes" id="UP000263753"/>
    </source>
</evidence>